<dbReference type="SUPFAM" id="SSF53300">
    <property type="entry name" value="vWA-like"/>
    <property type="match status" value="1"/>
</dbReference>
<comment type="caution">
    <text evidence="1">The sequence shown here is derived from an EMBL/GenBank/DDBJ whole genome shotgun (WGS) entry which is preliminary data.</text>
</comment>
<name>A0A0M2RA21_9PROT</name>
<dbReference type="STRING" id="1549748.WH95_03410"/>
<dbReference type="EMBL" id="LANI01000002">
    <property type="protein sequence ID" value="KKJ78521.1"/>
    <property type="molecule type" value="Genomic_DNA"/>
</dbReference>
<accession>A0A0M2RA21</accession>
<evidence type="ECO:0000313" key="1">
    <source>
        <dbReference type="EMBL" id="KKJ78521.1"/>
    </source>
</evidence>
<reference evidence="1 2" key="1">
    <citation type="submission" date="2015-03" db="EMBL/GenBank/DDBJ databases">
        <title>Genome sequence of Kiloniella sp. P1-1, isolated from the gut microflora of Pacific white shrimp, Penaeus vannamei.</title>
        <authorList>
            <person name="Shao Z."/>
            <person name="Wang L."/>
            <person name="Li X."/>
        </authorList>
    </citation>
    <scope>NUCLEOTIDE SEQUENCE [LARGE SCALE GENOMIC DNA]</scope>
    <source>
        <strain evidence="1 2">P1-1</strain>
    </source>
</reference>
<keyword evidence="2" id="KW-1185">Reference proteome</keyword>
<proteinExistence type="predicted"/>
<dbReference type="OrthoDB" id="5430236at2"/>
<evidence type="ECO:0000313" key="2">
    <source>
        <dbReference type="Proteomes" id="UP000034491"/>
    </source>
</evidence>
<dbReference type="Proteomes" id="UP000034491">
    <property type="component" value="Unassembled WGS sequence"/>
</dbReference>
<sequence>MSGRQTSPTEKSTDKEVDRFLDRLARLPKTTTAKGRLIFALDATASRQMTWDQACHIQAMMFEEAGRVGDLEIQLIFYRGFGECKASTWVSDTGHLTRLMTSVQCLAGSTQIEKVFKRAVKETNKQKVNALVFVGDAMEEDIDTLGHLAGQLGLHGLPCFMFHEGHDSIVATAFRQFARLSGGAYCPFDEGAAQQLKDLLAAVAVFAVGGRKALADYSIKNKNKSMTAKLLAQIPE</sequence>
<evidence type="ECO:0008006" key="3">
    <source>
        <dbReference type="Google" id="ProtNLM"/>
    </source>
</evidence>
<gene>
    <name evidence="1" type="ORF">WH95_03410</name>
</gene>
<organism evidence="1 2">
    <name type="scientific">Kiloniella litopenaei</name>
    <dbReference type="NCBI Taxonomy" id="1549748"/>
    <lineage>
        <taxon>Bacteria</taxon>
        <taxon>Pseudomonadati</taxon>
        <taxon>Pseudomonadota</taxon>
        <taxon>Alphaproteobacteria</taxon>
        <taxon>Rhodospirillales</taxon>
        <taxon>Kiloniellaceae</taxon>
        <taxon>Kiloniella</taxon>
    </lineage>
</organism>
<protein>
    <recommendedName>
        <fullName evidence="3">VWA domain-containing protein</fullName>
    </recommendedName>
</protein>
<dbReference type="InterPro" id="IPR036465">
    <property type="entry name" value="vWFA_dom_sf"/>
</dbReference>
<dbReference type="AlphaFoldDB" id="A0A0M2RA21"/>